<dbReference type="InterPro" id="IPR016176">
    <property type="entry name" value="Cbl-dep_enz_cat"/>
</dbReference>
<comment type="pathway">
    <text evidence="2">Metabolic intermediate metabolism; propanoyl-CoA degradation; succinyl-CoA from propanoyl-CoA: step 3/3.</text>
</comment>
<comment type="caution">
    <text evidence="11">The sequence shown here is derived from an EMBL/GenBank/DDBJ whole genome shotgun (WGS) entry which is preliminary data.</text>
</comment>
<keyword evidence="12" id="KW-1185">Reference proteome</keyword>
<protein>
    <recommendedName>
        <fullName evidence="9">Methylmalonyl-CoA mutase</fullName>
        <ecNumber evidence="4">5.4.99.2</ecNumber>
    </recommendedName>
</protein>
<dbReference type="AlphaFoldDB" id="A0A841J168"/>
<dbReference type="GO" id="GO:0019678">
    <property type="term" value="P:propionate metabolic process, methylmalonyl pathway"/>
    <property type="evidence" value="ECO:0007669"/>
    <property type="project" value="TreeGrafter"/>
</dbReference>
<evidence type="ECO:0000256" key="9">
    <source>
        <dbReference type="ARBA" id="ARBA00072363"/>
    </source>
</evidence>
<dbReference type="CDD" id="cd03679">
    <property type="entry name" value="MM_CoA_mutase_alpha_like"/>
    <property type="match status" value="1"/>
</dbReference>
<keyword evidence="5" id="KW-0846">Cobalamin</keyword>
<name>A0A841J168_9SPHN</name>
<dbReference type="EC" id="5.4.99.2" evidence="4"/>
<keyword evidence="8" id="KW-0170">Cobalt</keyword>
<dbReference type="Pfam" id="PF02310">
    <property type="entry name" value="B12-binding"/>
    <property type="match status" value="1"/>
</dbReference>
<keyword evidence="7 11" id="KW-0413">Isomerase</keyword>
<dbReference type="PROSITE" id="PS00544">
    <property type="entry name" value="METMALONYL_COA_MUTASE"/>
    <property type="match status" value="1"/>
</dbReference>
<evidence type="ECO:0000313" key="12">
    <source>
        <dbReference type="Proteomes" id="UP000552700"/>
    </source>
</evidence>
<dbReference type="NCBIfam" id="TIGR00640">
    <property type="entry name" value="acid_CoA_mut_C"/>
    <property type="match status" value="1"/>
</dbReference>
<dbReference type="InterPro" id="IPR006098">
    <property type="entry name" value="MMCoA_mutase_a_cat"/>
</dbReference>
<dbReference type="GO" id="GO:0005737">
    <property type="term" value="C:cytoplasm"/>
    <property type="evidence" value="ECO:0007669"/>
    <property type="project" value="TreeGrafter"/>
</dbReference>
<dbReference type="PANTHER" id="PTHR48101">
    <property type="entry name" value="METHYLMALONYL-COA MUTASE, MITOCHONDRIAL-RELATED"/>
    <property type="match status" value="1"/>
</dbReference>
<proteinExistence type="inferred from homology"/>
<evidence type="ECO:0000313" key="11">
    <source>
        <dbReference type="EMBL" id="MBB6123266.1"/>
    </source>
</evidence>
<gene>
    <name evidence="11" type="ORF">FHS92_000973</name>
</gene>
<dbReference type="RefSeq" id="WP_184078045.1">
    <property type="nucleotide sequence ID" value="NZ_JACIJP010000001.1"/>
</dbReference>
<keyword evidence="6" id="KW-0479">Metal-binding</keyword>
<reference evidence="11 12" key="1">
    <citation type="submission" date="2020-08" db="EMBL/GenBank/DDBJ databases">
        <title>Genomic Encyclopedia of Type Strains, Phase IV (KMG-IV): sequencing the most valuable type-strain genomes for metagenomic binning, comparative biology and taxonomic classification.</title>
        <authorList>
            <person name="Goeker M."/>
        </authorList>
    </citation>
    <scope>NUCLEOTIDE SEQUENCE [LARGE SCALE GENOMIC DNA]</scope>
    <source>
        <strain evidence="11 12">DSM 102255</strain>
    </source>
</reference>
<dbReference type="PANTHER" id="PTHR48101:SF4">
    <property type="entry name" value="METHYLMALONYL-COA MUTASE, MITOCHONDRIAL"/>
    <property type="match status" value="1"/>
</dbReference>
<evidence type="ECO:0000256" key="4">
    <source>
        <dbReference type="ARBA" id="ARBA00012398"/>
    </source>
</evidence>
<evidence type="ECO:0000256" key="1">
    <source>
        <dbReference type="ARBA" id="ARBA00001922"/>
    </source>
</evidence>
<dbReference type="FunFam" id="3.20.20.240:FF:000001">
    <property type="entry name" value="Probable methylmalonyl-coa mutase"/>
    <property type="match status" value="1"/>
</dbReference>
<dbReference type="InterPro" id="IPR006159">
    <property type="entry name" value="Acid_CoA_mut_C"/>
</dbReference>
<dbReference type="InterPro" id="IPR058549">
    <property type="entry name" value="MeMalonylCoA_mutase_a/b_site"/>
</dbReference>
<dbReference type="InterPro" id="IPR006099">
    <property type="entry name" value="MeMalonylCoA_mutase_a/b_cat"/>
</dbReference>
<dbReference type="GO" id="GO:0004494">
    <property type="term" value="F:methylmalonyl-CoA mutase activity"/>
    <property type="evidence" value="ECO:0007669"/>
    <property type="project" value="UniProtKB-EC"/>
</dbReference>
<feature type="domain" description="B12-binding" evidence="10">
    <location>
        <begin position="572"/>
        <end position="704"/>
    </location>
</feature>
<evidence type="ECO:0000259" key="10">
    <source>
        <dbReference type="PROSITE" id="PS51332"/>
    </source>
</evidence>
<dbReference type="SUPFAM" id="SSF52242">
    <property type="entry name" value="Cobalamin (vitamin B12)-binding domain"/>
    <property type="match status" value="1"/>
</dbReference>
<comment type="cofactor">
    <cofactor evidence="1">
        <name>adenosylcob(III)alamin</name>
        <dbReference type="ChEBI" id="CHEBI:18408"/>
    </cofactor>
</comment>
<dbReference type="Proteomes" id="UP000552700">
    <property type="component" value="Unassembled WGS sequence"/>
</dbReference>
<dbReference type="GO" id="GO:0046872">
    <property type="term" value="F:metal ion binding"/>
    <property type="evidence" value="ECO:0007669"/>
    <property type="project" value="UniProtKB-KW"/>
</dbReference>
<dbReference type="Gene3D" id="3.40.50.280">
    <property type="entry name" value="Cobalamin-binding domain"/>
    <property type="match status" value="1"/>
</dbReference>
<evidence type="ECO:0000256" key="7">
    <source>
        <dbReference type="ARBA" id="ARBA00023235"/>
    </source>
</evidence>
<dbReference type="CDD" id="cd02071">
    <property type="entry name" value="MM_CoA_mut_B12_BD"/>
    <property type="match status" value="1"/>
</dbReference>
<comment type="similarity">
    <text evidence="3">Belongs to the methylmalonyl-CoA mutase family.</text>
</comment>
<dbReference type="GO" id="GO:0031419">
    <property type="term" value="F:cobalamin binding"/>
    <property type="evidence" value="ECO:0007669"/>
    <property type="project" value="UniProtKB-KW"/>
</dbReference>
<evidence type="ECO:0000256" key="3">
    <source>
        <dbReference type="ARBA" id="ARBA00008465"/>
    </source>
</evidence>
<evidence type="ECO:0000256" key="5">
    <source>
        <dbReference type="ARBA" id="ARBA00022628"/>
    </source>
</evidence>
<dbReference type="PROSITE" id="PS51332">
    <property type="entry name" value="B12_BINDING"/>
    <property type="match status" value="1"/>
</dbReference>
<accession>A0A841J168</accession>
<evidence type="ECO:0000256" key="2">
    <source>
        <dbReference type="ARBA" id="ARBA00005146"/>
    </source>
</evidence>
<dbReference type="InterPro" id="IPR006158">
    <property type="entry name" value="Cobalamin-bd"/>
</dbReference>
<dbReference type="NCBIfam" id="TIGR00641">
    <property type="entry name" value="acid_CoA_mut_N"/>
    <property type="match status" value="1"/>
</dbReference>
<organism evidence="11 12">
    <name type="scientific">Sphingobium subterraneum</name>
    <dbReference type="NCBI Taxonomy" id="627688"/>
    <lineage>
        <taxon>Bacteria</taxon>
        <taxon>Pseudomonadati</taxon>
        <taxon>Pseudomonadota</taxon>
        <taxon>Alphaproteobacteria</taxon>
        <taxon>Sphingomonadales</taxon>
        <taxon>Sphingomonadaceae</taxon>
        <taxon>Sphingobium</taxon>
    </lineage>
</organism>
<dbReference type="SUPFAM" id="SSF51703">
    <property type="entry name" value="Cobalamin (vitamin B12)-dependent enzymes"/>
    <property type="match status" value="1"/>
</dbReference>
<dbReference type="InterPro" id="IPR036724">
    <property type="entry name" value="Cobalamin-bd_sf"/>
</dbReference>
<dbReference type="NCBIfam" id="NF006944">
    <property type="entry name" value="PRK09426.1"/>
    <property type="match status" value="1"/>
</dbReference>
<dbReference type="EMBL" id="JACIJP010000001">
    <property type="protein sequence ID" value="MBB6123266.1"/>
    <property type="molecule type" value="Genomic_DNA"/>
</dbReference>
<sequence length="708" mass="76853">MTDLEKWQAASAKEVKGKDLDWHTPEGIVVKSLYTAEDANVDPGLPGFAPFTRGVRASMYAGRPWTIRQYAGFSTAEESNAFYRRNLAAGQKGLSVAFDLATHRGYDSDHSRVVGDVGKAGVAIDSVEDMKILFDGIPLDKMSVSMTMNGAVIPILAFFIVAGEEQGVDRKLLDGTIQNDILKEFMVRNTYIYPPEPSMRIISDIFGYTSREMPKFNSISISGYHMQEAGATQVQELAFTIADGMEYVKYGVASGLDIDKFAGRLSFFFAIGMNFFMEVAKLRAARVLWHRVMTNLGAQDERSKMLRTHCQTSGVSLTEQDPYNNVIRTTIEAMAAMLGGTQSLHTNALDEAIALPTDFSARIARNTQIVIQEETGMCNVVDPLGGSYYIESLTQELVDKAWEIIERVEAEGGMAKAVAAGWPKAMIEEAAAARQARVDRAEDVIVGVNKYRLAEEDRIETLEVDNAKVREGQVARIAAVKASRDESACRAALDALREGAKGQGNLLALAVDAARARATLGEISQAMEDVFGRHATVPTPVKGVYAAPYKEDKRWRQVLDGVQAVEHRLGRKPKLLVAKMGQDGHDRGANIISSAFGDMGFDVVAGPLFQTPEETVVLALDSGVDVVGASSLAAGHKTLIPELIRLLKDKGRGDIKVIAGGVIPPQDYDFLRDAGVQGIYGPGSNVVECAADVLRLLGHNMPPLEDAA</sequence>
<evidence type="ECO:0000256" key="6">
    <source>
        <dbReference type="ARBA" id="ARBA00022723"/>
    </source>
</evidence>
<dbReference type="Pfam" id="PF01642">
    <property type="entry name" value="MM_CoA_mutase"/>
    <property type="match status" value="1"/>
</dbReference>
<evidence type="ECO:0000256" key="8">
    <source>
        <dbReference type="ARBA" id="ARBA00023285"/>
    </source>
</evidence>
<dbReference type="Gene3D" id="3.20.20.240">
    <property type="entry name" value="Methylmalonyl-CoA mutase"/>
    <property type="match status" value="1"/>
</dbReference>